<dbReference type="GO" id="GO:0005634">
    <property type="term" value="C:nucleus"/>
    <property type="evidence" value="ECO:0007669"/>
    <property type="project" value="UniProtKB-SubCell"/>
</dbReference>
<dbReference type="PANTHER" id="PTHR16140">
    <property type="entry name" value="NON-STRUCTURAL MAINTENANCE OF CHROMOSOMES ELEMENT 4"/>
    <property type="match status" value="1"/>
</dbReference>
<name>A0A0C3BE86_SERVB</name>
<evidence type="ECO:0000313" key="11">
    <source>
        <dbReference type="EMBL" id="KIM29786.1"/>
    </source>
</evidence>
<evidence type="ECO:0000256" key="1">
    <source>
        <dbReference type="ARBA" id="ARBA00004123"/>
    </source>
</evidence>
<keyword evidence="6 7" id="KW-0539">Nucleus</keyword>
<evidence type="ECO:0000256" key="7">
    <source>
        <dbReference type="RuleBase" id="RU365071"/>
    </source>
</evidence>
<dbReference type="OrthoDB" id="361242at2759"/>
<reference evidence="11 12" key="1">
    <citation type="submission" date="2014-04" db="EMBL/GenBank/DDBJ databases">
        <authorList>
            <consortium name="DOE Joint Genome Institute"/>
            <person name="Kuo A."/>
            <person name="Zuccaro A."/>
            <person name="Kohler A."/>
            <person name="Nagy L.G."/>
            <person name="Floudas D."/>
            <person name="Copeland A."/>
            <person name="Barry K.W."/>
            <person name="Cichocki N."/>
            <person name="Veneault-Fourrey C."/>
            <person name="LaButti K."/>
            <person name="Lindquist E.A."/>
            <person name="Lipzen A."/>
            <person name="Lundell T."/>
            <person name="Morin E."/>
            <person name="Murat C."/>
            <person name="Sun H."/>
            <person name="Tunlid A."/>
            <person name="Henrissat B."/>
            <person name="Grigoriev I.V."/>
            <person name="Hibbett D.S."/>
            <person name="Martin F."/>
            <person name="Nordberg H.P."/>
            <person name="Cantor M.N."/>
            <person name="Hua S.X."/>
        </authorList>
    </citation>
    <scope>NUCLEOTIDE SEQUENCE [LARGE SCALE GENOMIC DNA]</scope>
    <source>
        <strain evidence="11 12">MAFF 305830</strain>
    </source>
</reference>
<dbReference type="HOGENOM" id="CLU_041037_4_0_1"/>
<gene>
    <name evidence="11" type="ORF">M408DRAFT_328614</name>
</gene>
<keyword evidence="3 7" id="KW-0227">DNA damage</keyword>
<accession>A0A0C3BE86</accession>
<keyword evidence="5 7" id="KW-0234">DNA repair</keyword>
<feature type="region of interest" description="Disordered" evidence="8">
    <location>
        <begin position="153"/>
        <end position="185"/>
    </location>
</feature>
<dbReference type="PANTHER" id="PTHR16140:SF0">
    <property type="entry name" value="NON-STRUCTURAL MAINTENANCE OF CHROMOSOMES ELEMENT 4"/>
    <property type="match status" value="1"/>
</dbReference>
<protein>
    <recommendedName>
        <fullName evidence="7">Non-structural maintenance of chromosomes element 4</fullName>
    </recommendedName>
</protein>
<reference evidence="12" key="2">
    <citation type="submission" date="2015-01" db="EMBL/GenBank/DDBJ databases">
        <title>Evolutionary Origins and Diversification of the Mycorrhizal Mutualists.</title>
        <authorList>
            <consortium name="DOE Joint Genome Institute"/>
            <consortium name="Mycorrhizal Genomics Consortium"/>
            <person name="Kohler A."/>
            <person name="Kuo A."/>
            <person name="Nagy L.G."/>
            <person name="Floudas D."/>
            <person name="Copeland A."/>
            <person name="Barry K.W."/>
            <person name="Cichocki N."/>
            <person name="Veneault-Fourrey C."/>
            <person name="LaButti K."/>
            <person name="Lindquist E.A."/>
            <person name="Lipzen A."/>
            <person name="Lundell T."/>
            <person name="Morin E."/>
            <person name="Murat C."/>
            <person name="Riley R."/>
            <person name="Ohm R."/>
            <person name="Sun H."/>
            <person name="Tunlid A."/>
            <person name="Henrissat B."/>
            <person name="Grigoriev I.V."/>
            <person name="Hibbett D.S."/>
            <person name="Martin F."/>
        </authorList>
    </citation>
    <scope>NUCLEOTIDE SEQUENCE [LARGE SCALE GENOMIC DNA]</scope>
    <source>
        <strain evidence="12">MAFF 305830</strain>
    </source>
</reference>
<evidence type="ECO:0000313" key="12">
    <source>
        <dbReference type="Proteomes" id="UP000054097"/>
    </source>
</evidence>
<evidence type="ECO:0000256" key="4">
    <source>
        <dbReference type="ARBA" id="ARBA00023172"/>
    </source>
</evidence>
<proteinExistence type="inferred from homology"/>
<feature type="compositionally biased region" description="Acidic residues" evidence="8">
    <location>
        <begin position="1"/>
        <end position="13"/>
    </location>
</feature>
<evidence type="ECO:0000256" key="3">
    <source>
        <dbReference type="ARBA" id="ARBA00022763"/>
    </source>
</evidence>
<feature type="domain" description="Non-structural maintenance of chromosome element 4 C-terminal" evidence="9">
    <location>
        <begin position="277"/>
        <end position="366"/>
    </location>
</feature>
<dbReference type="Proteomes" id="UP000054097">
    <property type="component" value="Unassembled WGS sequence"/>
</dbReference>
<keyword evidence="12" id="KW-1185">Reference proteome</keyword>
<comment type="subcellular location">
    <subcellularLocation>
        <location evidence="1 7">Nucleus</location>
    </subcellularLocation>
</comment>
<dbReference type="InterPro" id="IPR029225">
    <property type="entry name" value="Nse4_Nse3-bd"/>
</dbReference>
<dbReference type="InterPro" id="IPR014854">
    <property type="entry name" value="Nse4_C"/>
</dbReference>
<comment type="function">
    <text evidence="7">Component of the SMC5-SMC6 complex, that promotes sister chromatid alignment after DNA damage and facilitates double-stranded DNA breaks (DSBs) repair via homologous recombination between sister chromatids.</text>
</comment>
<dbReference type="EMBL" id="KN824287">
    <property type="protein sequence ID" value="KIM29786.1"/>
    <property type="molecule type" value="Genomic_DNA"/>
</dbReference>
<dbReference type="Pfam" id="PF15412">
    <property type="entry name" value="Nse4-Nse3_bdg"/>
    <property type="match status" value="1"/>
</dbReference>
<dbReference type="GO" id="GO:0006281">
    <property type="term" value="P:DNA repair"/>
    <property type="evidence" value="ECO:0007669"/>
    <property type="project" value="UniProtKB-UniRule"/>
</dbReference>
<dbReference type="GO" id="GO:0030915">
    <property type="term" value="C:Smc5-Smc6 complex"/>
    <property type="evidence" value="ECO:0007669"/>
    <property type="project" value="UniProtKB-UniRule"/>
</dbReference>
<evidence type="ECO:0000256" key="8">
    <source>
        <dbReference type="SAM" id="MobiDB-lite"/>
    </source>
</evidence>
<dbReference type="GO" id="GO:0006310">
    <property type="term" value="P:DNA recombination"/>
    <property type="evidence" value="ECO:0007669"/>
    <property type="project" value="UniProtKB-UniRule"/>
</dbReference>
<dbReference type="Pfam" id="PF08743">
    <property type="entry name" value="Nse4_C"/>
    <property type="match status" value="1"/>
</dbReference>
<feature type="compositionally biased region" description="Acidic residues" evidence="8">
    <location>
        <begin position="155"/>
        <end position="164"/>
    </location>
</feature>
<keyword evidence="4 7" id="KW-0233">DNA recombination</keyword>
<feature type="region of interest" description="Disordered" evidence="8">
    <location>
        <begin position="1"/>
        <end position="53"/>
    </location>
</feature>
<evidence type="ECO:0000259" key="10">
    <source>
        <dbReference type="Pfam" id="PF15412"/>
    </source>
</evidence>
<dbReference type="STRING" id="933852.A0A0C3BE86"/>
<evidence type="ECO:0000256" key="2">
    <source>
        <dbReference type="ARBA" id="ARBA00008997"/>
    </source>
</evidence>
<dbReference type="AlphaFoldDB" id="A0A0C3BE86"/>
<organism evidence="11 12">
    <name type="scientific">Serendipita vermifera MAFF 305830</name>
    <dbReference type="NCBI Taxonomy" id="933852"/>
    <lineage>
        <taxon>Eukaryota</taxon>
        <taxon>Fungi</taxon>
        <taxon>Dikarya</taxon>
        <taxon>Basidiomycota</taxon>
        <taxon>Agaricomycotina</taxon>
        <taxon>Agaricomycetes</taxon>
        <taxon>Sebacinales</taxon>
        <taxon>Serendipitaceae</taxon>
        <taxon>Serendipita</taxon>
    </lineage>
</organism>
<comment type="subunit">
    <text evidence="7">Component of the SMC5-SMC6 complex.</text>
</comment>
<feature type="compositionally biased region" description="Acidic residues" evidence="8">
    <location>
        <begin position="24"/>
        <end position="40"/>
    </location>
</feature>
<evidence type="ECO:0000256" key="5">
    <source>
        <dbReference type="ARBA" id="ARBA00023204"/>
    </source>
</evidence>
<comment type="similarity">
    <text evidence="2 7">Belongs to the NSE4 family.</text>
</comment>
<feature type="domain" description="Nse4/EID protein Nse3/MAGE-binding" evidence="10">
    <location>
        <begin position="108"/>
        <end position="163"/>
    </location>
</feature>
<dbReference type="InterPro" id="IPR027786">
    <property type="entry name" value="Nse4/EID"/>
</dbReference>
<evidence type="ECO:0000256" key="6">
    <source>
        <dbReference type="ARBA" id="ARBA00023242"/>
    </source>
</evidence>
<evidence type="ECO:0000259" key="9">
    <source>
        <dbReference type="Pfam" id="PF08743"/>
    </source>
</evidence>
<sequence length="388" mass="43324">MSDRSSDEDDEMVDAPAATNGRVEDDEDDELLEETSDVEADGVPLAYDPDQKMEDKRRVRAQYRELLGQQDEHRTGAAKLSISEILANQRKADRYFKEVKAPQEATLDSKVMLQNAEMGAAMARAMKHDIEAFDVDDYLAKLVTFLGGTGTPIDLAEDDDEDDDGGGRRGGAQGPSSGRDMLVDEDDGSMLSWERIGKRAFGWTRRAACMDFMVGPLSIQIKERKKATSRARLRKDARLEVQPAQLQAEDIQRTENETTKMVPLVSQALLKTGEDGVSLFEFVINPRSFGQSVENLFYVSFLVKEGRAAVYPAELEDGSEGVLTLYASSPQGEEDAGREAKKQQVFTLTPNVWREAIELFKIKKSLHIPHRVRPDEFDAEIKDAHFLA</sequence>